<sequence>MNRTLHGGILTMLWLVVVAVLSGCAEQQPIVQPATLAVQESVPEVGPEPGTARDILLRMANLLAKAQKFTVSISDSYDAMQATGQKLEFSASRKVIVSRPNGLKVEHEESHGDKQIVIYDGQNISVFSPNENVYAQTTKPGGIDEAVKYFLKDLNMKLPLAMLLVSQLPSELERRTESLDYVEKTTIHGQPAHHLAGRTATVDYQVWIAEGSKPVPLRVVLTYKNADGQPQFRAQLSDWNFGPTLSAADFTFTPPAGAKKIAFLVQLPSIVRGASEYPANPGEEQ</sequence>
<dbReference type="PROSITE" id="PS51257">
    <property type="entry name" value="PROKAR_LIPOPROTEIN"/>
    <property type="match status" value="1"/>
</dbReference>
<keyword evidence="4" id="KW-0653">Protein transport</keyword>
<keyword evidence="6" id="KW-1185">Reference proteome</keyword>
<gene>
    <name evidence="5" type="ORF">NM686_012350</name>
</gene>
<keyword evidence="3" id="KW-0732">Signal</keyword>
<evidence type="ECO:0000313" key="6">
    <source>
        <dbReference type="Proteomes" id="UP001162780"/>
    </source>
</evidence>
<dbReference type="InterPro" id="IPR029046">
    <property type="entry name" value="LolA/LolB/LppX"/>
</dbReference>
<dbReference type="Pfam" id="PF09865">
    <property type="entry name" value="DUF2092"/>
    <property type="match status" value="1"/>
</dbReference>
<comment type="subunit">
    <text evidence="1">Monomer.</text>
</comment>
<proteinExistence type="predicted"/>
<accession>A0ABY7GD14</accession>
<evidence type="ECO:0000256" key="1">
    <source>
        <dbReference type="ARBA" id="ARBA00011245"/>
    </source>
</evidence>
<reference evidence="5" key="1">
    <citation type="submission" date="2022-11" db="EMBL/GenBank/DDBJ databases">
        <title>Methylomonas rapida sp. nov., Carotenoid-Producing Obligate Methanotrophs with High Growth Characteristics and Biotechnological Potential.</title>
        <authorList>
            <person name="Tikhonova E.N."/>
            <person name="Suleimanov R.Z."/>
            <person name="Miroshnikov K."/>
            <person name="Oshkin I.Y."/>
            <person name="Belova S.E."/>
            <person name="Danilova O.V."/>
            <person name="Ashikhmin A."/>
            <person name="Konopkin A."/>
            <person name="But S.Y."/>
            <person name="Khmelenina V.N."/>
            <person name="Kuznetsov N."/>
            <person name="Pimenov N.V."/>
            <person name="Dedysh S.N."/>
        </authorList>
    </citation>
    <scope>NUCLEOTIDE SEQUENCE</scope>
    <source>
        <strain evidence="5">MP1</strain>
    </source>
</reference>
<dbReference type="Gene3D" id="2.50.20.10">
    <property type="entry name" value="Lipoprotein localisation LolA/LolB/LppX"/>
    <property type="match status" value="1"/>
</dbReference>
<dbReference type="PANTHER" id="PTHR37507">
    <property type="entry name" value="SPORULATION PROTEIN YDCC"/>
    <property type="match status" value="1"/>
</dbReference>
<name>A0ABY7GD14_9GAMM</name>
<protein>
    <submittedName>
        <fullName evidence="5">DUF2092 domain-containing protein</fullName>
    </submittedName>
</protein>
<dbReference type="RefSeq" id="WP_255188166.1">
    <property type="nucleotide sequence ID" value="NZ_CP113517.1"/>
</dbReference>
<dbReference type="PANTHER" id="PTHR37507:SF2">
    <property type="entry name" value="SPORULATION PROTEIN YDCC"/>
    <property type="match status" value="1"/>
</dbReference>
<dbReference type="InterPro" id="IPR019207">
    <property type="entry name" value="DUF2092"/>
</dbReference>
<dbReference type="SUPFAM" id="SSF89392">
    <property type="entry name" value="Prokaryotic lipoproteins and lipoprotein localization factors"/>
    <property type="match status" value="1"/>
</dbReference>
<dbReference type="Proteomes" id="UP001162780">
    <property type="component" value="Chromosome"/>
</dbReference>
<dbReference type="EMBL" id="CP113517">
    <property type="protein sequence ID" value="WAR43185.1"/>
    <property type="molecule type" value="Genomic_DNA"/>
</dbReference>
<evidence type="ECO:0000313" key="5">
    <source>
        <dbReference type="EMBL" id="WAR43185.1"/>
    </source>
</evidence>
<evidence type="ECO:0000256" key="4">
    <source>
        <dbReference type="ARBA" id="ARBA00022927"/>
    </source>
</evidence>
<evidence type="ECO:0000256" key="3">
    <source>
        <dbReference type="ARBA" id="ARBA00022729"/>
    </source>
</evidence>
<keyword evidence="2" id="KW-0813">Transport</keyword>
<evidence type="ECO:0000256" key="2">
    <source>
        <dbReference type="ARBA" id="ARBA00022448"/>
    </source>
</evidence>
<dbReference type="InterPro" id="IPR052944">
    <property type="entry name" value="Sporulation_related"/>
</dbReference>
<organism evidence="5 6">
    <name type="scientific">Methylomonas rapida</name>
    <dbReference type="NCBI Taxonomy" id="2963939"/>
    <lineage>
        <taxon>Bacteria</taxon>
        <taxon>Pseudomonadati</taxon>
        <taxon>Pseudomonadota</taxon>
        <taxon>Gammaproteobacteria</taxon>
        <taxon>Methylococcales</taxon>
        <taxon>Methylococcaceae</taxon>
        <taxon>Methylomonas</taxon>
    </lineage>
</organism>